<dbReference type="InterPro" id="IPR017441">
    <property type="entry name" value="Protein_kinase_ATP_BS"/>
</dbReference>
<dbReference type="Pfam" id="PF00069">
    <property type="entry name" value="Pkinase"/>
    <property type="match status" value="1"/>
</dbReference>
<dbReference type="SUPFAM" id="SSF51735">
    <property type="entry name" value="NAD(P)-binding Rossmann-fold domains"/>
    <property type="match status" value="2"/>
</dbReference>
<feature type="compositionally biased region" description="Low complexity" evidence="6">
    <location>
        <begin position="776"/>
        <end position="787"/>
    </location>
</feature>
<comment type="similarity">
    <text evidence="1">Belongs to the short-chain dehydrogenases/reductases (SDR) family.</text>
</comment>
<keyword evidence="4" id="KW-0560">Oxidoreductase</keyword>
<dbReference type="Proteomes" id="UP000242875">
    <property type="component" value="Unassembled WGS sequence"/>
</dbReference>
<dbReference type="AlphaFoldDB" id="A0A261XWI7"/>
<dbReference type="Pfam" id="PF00106">
    <property type="entry name" value="adh_short"/>
    <property type="match status" value="1"/>
</dbReference>
<dbReference type="CDD" id="cd05327">
    <property type="entry name" value="retinol-DH_like_SDR_c_like"/>
    <property type="match status" value="1"/>
</dbReference>
<reference evidence="8 9" key="1">
    <citation type="journal article" date="2017" name="Mycologia">
        <title>Bifiguratus adelaidae, gen. et sp. nov., a new member of Mucoromycotina in endophytic and soil-dwelling habitats.</title>
        <authorList>
            <person name="Torres-Cruz T.J."/>
            <person name="Billingsley Tobias T.L."/>
            <person name="Almatruk M."/>
            <person name="Hesse C."/>
            <person name="Kuske C.R."/>
            <person name="Desiro A."/>
            <person name="Benucci G.M."/>
            <person name="Bonito G."/>
            <person name="Stajich J.E."/>
            <person name="Dunlap C."/>
            <person name="Arnold A.E."/>
            <person name="Porras-Alfaro A."/>
        </authorList>
    </citation>
    <scope>NUCLEOTIDE SEQUENCE [LARGE SCALE GENOMIC DNA]</scope>
    <source>
        <strain evidence="8 9">AZ0501</strain>
    </source>
</reference>
<organism evidence="8 9">
    <name type="scientific">Bifiguratus adelaidae</name>
    <dbReference type="NCBI Taxonomy" id="1938954"/>
    <lineage>
        <taxon>Eukaryota</taxon>
        <taxon>Fungi</taxon>
        <taxon>Fungi incertae sedis</taxon>
        <taxon>Mucoromycota</taxon>
        <taxon>Mucoromycotina</taxon>
        <taxon>Endogonomycetes</taxon>
        <taxon>Endogonales</taxon>
        <taxon>Endogonales incertae sedis</taxon>
        <taxon>Bifiguratus</taxon>
    </lineage>
</organism>
<dbReference type="InterPro" id="IPR002347">
    <property type="entry name" value="SDR_fam"/>
</dbReference>
<feature type="compositionally biased region" description="Polar residues" evidence="6">
    <location>
        <begin position="728"/>
        <end position="739"/>
    </location>
</feature>
<protein>
    <recommendedName>
        <fullName evidence="7">Protein kinase domain-containing protein</fullName>
    </recommendedName>
</protein>
<dbReference type="EMBL" id="MVBO01000129">
    <property type="protein sequence ID" value="OZJ02729.1"/>
    <property type="molecule type" value="Genomic_DNA"/>
</dbReference>
<evidence type="ECO:0000313" key="8">
    <source>
        <dbReference type="EMBL" id="OZJ02729.1"/>
    </source>
</evidence>
<feature type="region of interest" description="Disordered" evidence="6">
    <location>
        <begin position="804"/>
        <end position="836"/>
    </location>
</feature>
<feature type="compositionally biased region" description="Polar residues" evidence="6">
    <location>
        <begin position="516"/>
        <end position="527"/>
    </location>
</feature>
<feature type="compositionally biased region" description="Low complexity" evidence="6">
    <location>
        <begin position="553"/>
        <end position="567"/>
    </location>
</feature>
<feature type="binding site" evidence="5">
    <location>
        <position position="901"/>
    </location>
    <ligand>
        <name>ATP</name>
        <dbReference type="ChEBI" id="CHEBI:30616"/>
    </ligand>
</feature>
<feature type="compositionally biased region" description="Polar residues" evidence="6">
    <location>
        <begin position="579"/>
        <end position="637"/>
    </location>
</feature>
<feature type="domain" description="Protein kinase" evidence="7">
    <location>
        <begin position="872"/>
        <end position="1135"/>
    </location>
</feature>
<evidence type="ECO:0000259" key="7">
    <source>
        <dbReference type="PROSITE" id="PS50011"/>
    </source>
</evidence>
<dbReference type="PROSITE" id="PS00107">
    <property type="entry name" value="PROTEIN_KINASE_ATP"/>
    <property type="match status" value="1"/>
</dbReference>
<dbReference type="InterPro" id="IPR000719">
    <property type="entry name" value="Prot_kinase_dom"/>
</dbReference>
<dbReference type="PROSITE" id="PS00108">
    <property type="entry name" value="PROTEIN_KINASE_ST"/>
    <property type="match status" value="1"/>
</dbReference>
<gene>
    <name evidence="8" type="ORF">BZG36_04708</name>
</gene>
<dbReference type="GO" id="GO:0004672">
    <property type="term" value="F:protein kinase activity"/>
    <property type="evidence" value="ECO:0007669"/>
    <property type="project" value="InterPro"/>
</dbReference>
<dbReference type="SMART" id="SM00220">
    <property type="entry name" value="S_TKc"/>
    <property type="match status" value="1"/>
</dbReference>
<dbReference type="InterPro" id="IPR036291">
    <property type="entry name" value="NAD(P)-bd_dom_sf"/>
</dbReference>
<proteinExistence type="inferred from homology"/>
<evidence type="ECO:0000256" key="6">
    <source>
        <dbReference type="SAM" id="MobiDB-lite"/>
    </source>
</evidence>
<dbReference type="Gene3D" id="3.40.50.720">
    <property type="entry name" value="NAD(P)-binding Rossmann-like Domain"/>
    <property type="match status" value="2"/>
</dbReference>
<evidence type="ECO:0000256" key="3">
    <source>
        <dbReference type="ARBA" id="ARBA00022840"/>
    </source>
</evidence>
<dbReference type="PROSITE" id="PS50011">
    <property type="entry name" value="PROTEIN_KINASE_DOM"/>
    <property type="match status" value="1"/>
</dbReference>
<dbReference type="GO" id="GO:0005524">
    <property type="term" value="F:ATP binding"/>
    <property type="evidence" value="ECO:0007669"/>
    <property type="project" value="UniProtKB-UniRule"/>
</dbReference>
<dbReference type="OrthoDB" id="6513151at2759"/>
<sequence>MDIQKKTPASKIAEHYADNIKGKVAIVTGSNSGVGLQTAKVLASHGIKVIVPCRTMEKAQGAVDEIKKAVPDADLVPMQLELDSLASIRAFVKSFLDLQLPLHLLINNAGVMACPLSYTKDGFEMQFGVNHLGHFLLTKLLSDKLKANPSRVINLTSSASYYFPPSEGIPFDNLDGKKSYNPWTAYGTAKLANILHAEELQRRFDAEGADVICVAVHPGNISTGLQRHIDVGSAFSMMKAASHWSNVFSEFGNAKNVDQGASTTILCASAPDIVKGEFYANNKIENLIRDQHLVMGKLKTNPSRIINVASNLAYAYAPSNGITFDNLDEKKSYHCGTAYGVSKPANILHAEELQRRFDAAGADVTCVALSPGSVMTNLAREINLKILLDLFKIAYYWKIVIWEIFHVKDDEYYAFNDIERKIGHEQMGNAELAKKLWEVSETLTDPARDPTRDPAQDPNFAEHLTMKLTQLSLSNEDQKQSLHQLYHNMDHAGTPVMSRPSTPPRFTPYQFGSECSTCVPSRASSPDLSKARPGHVDRRSVHSMTSEDFNHDASAGSSRPASAPMSREGSQEGHGRSPVLQQHLTGRSYAPSSLSHKVSPSRGSGASTPSTVNTSVLNSPNISCPATPPSQQESGSRSSDKSPGPDNPQLAEPKASYLPAKPHGSETPTRATTPSQFLFNKPEYNHHYHQTHYHHLERKETFFHDLKRFFKGHHSHHNEKYSHKGWSSPDSGSVPVSQKSSREREDGSPADPNALTENLATHVPSSSNVSLNTNHASGTSTPASTASYHSSLGPLSHLFGHHEKGSSTSLVSLGHASGTPTLSASSTKQKLKQSHDKDLLARELKANYPAQSHHFEQSTFANKFNEDLKIYGKWGKVLGKGAGGSVRIIKRQSDGRTFAVKQFRKRLPNETEKDYVKKVTAEFCIGSALHHHNVIETLDIVQEGHNYFEIMEYAPNDLFAIVMSGLMTREEVWCCWKQVISGVHYLHSIGIAHRDLKLDNLVLNEWGIVKLIDFGCATVFKSPYESGVALSKGISGSDPYIGPEQFTQSRYDPRLSDIWSLGIIFVCMTIRRFPWRIPRPHLDNSYKTYSQPGGAGVVRLMKLLPRETRHVMCRILDPDPKTRIHLPQIFEDPWVKSIEMCEPGQMSHGHVHHLMVVAPGSGNVEIPDKEPEEYSKKKHNHGHDKGKEEHRKEK</sequence>
<dbReference type="CDD" id="cd13994">
    <property type="entry name" value="STKc_HAL4_like"/>
    <property type="match status" value="1"/>
</dbReference>
<dbReference type="PRINTS" id="PR00081">
    <property type="entry name" value="GDHRDH"/>
</dbReference>
<name>A0A261XWI7_9FUNG</name>
<evidence type="ECO:0000256" key="4">
    <source>
        <dbReference type="ARBA" id="ARBA00023002"/>
    </source>
</evidence>
<dbReference type="PANTHER" id="PTHR24320">
    <property type="entry name" value="RETINOL DEHYDROGENASE"/>
    <property type="match status" value="1"/>
</dbReference>
<feature type="compositionally biased region" description="Polar residues" evidence="6">
    <location>
        <begin position="755"/>
        <end position="775"/>
    </location>
</feature>
<evidence type="ECO:0000313" key="9">
    <source>
        <dbReference type="Proteomes" id="UP000242875"/>
    </source>
</evidence>
<feature type="region of interest" description="Disordered" evidence="6">
    <location>
        <begin position="1161"/>
        <end position="1194"/>
    </location>
</feature>
<dbReference type="PANTHER" id="PTHR24320:SF148">
    <property type="entry name" value="NAD(P)-BINDING ROSSMANN-FOLD SUPERFAMILY PROTEIN"/>
    <property type="match status" value="1"/>
</dbReference>
<feature type="compositionally biased region" description="Polar residues" evidence="6">
    <location>
        <begin position="818"/>
        <end position="828"/>
    </location>
</feature>
<evidence type="ECO:0000256" key="2">
    <source>
        <dbReference type="ARBA" id="ARBA00022741"/>
    </source>
</evidence>
<feature type="region of interest" description="Disordered" evidence="6">
    <location>
        <begin position="716"/>
        <end position="788"/>
    </location>
</feature>
<evidence type="ECO:0000256" key="5">
    <source>
        <dbReference type="PROSITE-ProRule" id="PRU10141"/>
    </source>
</evidence>
<feature type="compositionally biased region" description="Basic and acidic residues" evidence="6">
    <location>
        <begin position="1183"/>
        <end position="1194"/>
    </location>
</feature>
<keyword evidence="2 5" id="KW-0547">Nucleotide-binding</keyword>
<comment type="caution">
    <text evidence="8">The sequence shown here is derived from an EMBL/GenBank/DDBJ whole genome shotgun (WGS) entry which is preliminary data.</text>
</comment>
<dbReference type="GO" id="GO:0016491">
    <property type="term" value="F:oxidoreductase activity"/>
    <property type="evidence" value="ECO:0007669"/>
    <property type="project" value="UniProtKB-KW"/>
</dbReference>
<dbReference type="Gene3D" id="1.10.510.10">
    <property type="entry name" value="Transferase(Phosphotransferase) domain 1"/>
    <property type="match status" value="1"/>
</dbReference>
<feature type="compositionally biased region" description="Basic and acidic residues" evidence="6">
    <location>
        <begin position="1166"/>
        <end position="1175"/>
    </location>
</feature>
<dbReference type="InterPro" id="IPR011009">
    <property type="entry name" value="Kinase-like_dom_sf"/>
</dbReference>
<keyword evidence="9" id="KW-1185">Reference proteome</keyword>
<dbReference type="SUPFAM" id="SSF56112">
    <property type="entry name" value="Protein kinase-like (PK-like)"/>
    <property type="match status" value="1"/>
</dbReference>
<feature type="region of interest" description="Disordered" evidence="6">
    <location>
        <begin position="516"/>
        <end position="674"/>
    </location>
</feature>
<dbReference type="InterPro" id="IPR008271">
    <property type="entry name" value="Ser/Thr_kinase_AS"/>
</dbReference>
<accession>A0A261XWI7</accession>
<evidence type="ECO:0000256" key="1">
    <source>
        <dbReference type="ARBA" id="ARBA00006484"/>
    </source>
</evidence>
<keyword evidence="3 5" id="KW-0067">ATP-binding</keyword>